<evidence type="ECO:0000256" key="4">
    <source>
        <dbReference type="PIRSR" id="PIRSR000005-1"/>
    </source>
</evidence>
<feature type="binding site" description="covalent" evidence="4">
    <location>
        <position position="145"/>
    </location>
    <ligand>
        <name>heme c</name>
        <dbReference type="ChEBI" id="CHEBI:61717"/>
        <label>2</label>
    </ligand>
</feature>
<dbReference type="InterPro" id="IPR050597">
    <property type="entry name" value="Cytochrome_c_Oxidase_Subunit"/>
</dbReference>
<dbReference type="PANTHER" id="PTHR33751:SF11">
    <property type="entry name" value="BLL4483 PROTEIN"/>
    <property type="match status" value="1"/>
</dbReference>
<organism evidence="8 9">
    <name type="scientific">Marinobacter panjinensis</name>
    <dbReference type="NCBI Taxonomy" id="2576384"/>
    <lineage>
        <taxon>Bacteria</taxon>
        <taxon>Pseudomonadati</taxon>
        <taxon>Pseudomonadota</taxon>
        <taxon>Gammaproteobacteria</taxon>
        <taxon>Pseudomonadales</taxon>
        <taxon>Marinobacteraceae</taxon>
        <taxon>Marinobacter</taxon>
    </lineage>
</organism>
<evidence type="ECO:0000259" key="7">
    <source>
        <dbReference type="PROSITE" id="PS51007"/>
    </source>
</evidence>
<name>A0A4U6R5Y9_9GAMM</name>
<keyword evidence="1 4" id="KW-0349">Heme</keyword>
<feature type="binding site" description="axial binding residue" evidence="5">
    <location>
        <position position="42"/>
    </location>
    <ligand>
        <name>heme c</name>
        <dbReference type="ChEBI" id="CHEBI:61717"/>
        <label>1</label>
    </ligand>
    <ligandPart>
        <name>Fe</name>
        <dbReference type="ChEBI" id="CHEBI:18248"/>
    </ligandPart>
</feature>
<feature type="binding site" description="axial binding residue" evidence="5">
    <location>
        <position position="188"/>
    </location>
    <ligand>
        <name>heme c</name>
        <dbReference type="ChEBI" id="CHEBI:61717"/>
        <label>2</label>
    </ligand>
    <ligandPart>
        <name>Fe</name>
        <dbReference type="ChEBI" id="CHEBI:18248"/>
    </ligandPart>
</feature>
<dbReference type="GO" id="GO:0042597">
    <property type="term" value="C:periplasmic space"/>
    <property type="evidence" value="ECO:0007669"/>
    <property type="project" value="InterPro"/>
</dbReference>
<dbReference type="GO" id="GO:0005506">
    <property type="term" value="F:iron ion binding"/>
    <property type="evidence" value="ECO:0007669"/>
    <property type="project" value="InterPro"/>
</dbReference>
<keyword evidence="6" id="KW-0732">Signal</keyword>
<reference evidence="8 9" key="1">
    <citation type="submission" date="2019-05" db="EMBL/GenBank/DDBJ databases">
        <title>Marinobacter panjinensis sp. nov., a moderately halophilic bacterium isolated from sea tidal flat environment.</title>
        <authorList>
            <person name="Yang W."/>
            <person name="An M."/>
            <person name="He W."/>
            <person name="Luo X."/>
            <person name="Zhu L."/>
            <person name="Chen G."/>
            <person name="Zhang Y."/>
            <person name="Wang Y."/>
        </authorList>
    </citation>
    <scope>NUCLEOTIDE SEQUENCE [LARGE SCALE GENOMIC DNA]</scope>
    <source>
        <strain evidence="8 9">PJ-16</strain>
    </source>
</reference>
<keyword evidence="9" id="KW-1185">Reference proteome</keyword>
<feature type="binding site" description="axial binding residue" evidence="5">
    <location>
        <position position="85"/>
    </location>
    <ligand>
        <name>heme c</name>
        <dbReference type="ChEBI" id="CHEBI:61717"/>
        <label>1</label>
    </ligand>
    <ligandPart>
        <name>Fe</name>
        <dbReference type="ChEBI" id="CHEBI:18248"/>
    </ligandPart>
</feature>
<dbReference type="PANTHER" id="PTHR33751">
    <property type="entry name" value="CBB3-TYPE CYTOCHROME C OXIDASE SUBUNIT FIXP"/>
    <property type="match status" value="1"/>
</dbReference>
<feature type="signal peptide" evidence="6">
    <location>
        <begin position="1"/>
        <end position="22"/>
    </location>
</feature>
<sequence>MNYMPTTILALGLLALTSRAQAATPGDASRGAEAAAMCASCHQPDGSGKNNEQGESWPRLAGLNAEYIAKQLRDYKSGERENATMKSFANMLSDQQILDIAGYYSEMTPTHGQEITDASEAVLQRGQKLAERGDWSKYIVSCKSCHGPENQGAGAVFPGIAGQHARYIEAQLKAWQSENRKNDPRDLMGSIARRLNDEDIQAVAAWLAAQSPVLNTEESQP</sequence>
<feature type="binding site" description="covalent" evidence="4">
    <location>
        <position position="142"/>
    </location>
    <ligand>
        <name>heme c</name>
        <dbReference type="ChEBI" id="CHEBI:61717"/>
        <label>2</label>
    </ligand>
</feature>
<feature type="binding site" description="covalent" evidence="4">
    <location>
        <position position="41"/>
    </location>
    <ligand>
        <name>heme c</name>
        <dbReference type="ChEBI" id="CHEBI:61717"/>
        <label>1</label>
    </ligand>
</feature>
<dbReference type="GO" id="GO:0020037">
    <property type="term" value="F:heme binding"/>
    <property type="evidence" value="ECO:0007669"/>
    <property type="project" value="InterPro"/>
</dbReference>
<feature type="binding site" description="covalent" evidence="4">
    <location>
        <position position="38"/>
    </location>
    <ligand>
        <name>heme c</name>
        <dbReference type="ChEBI" id="CHEBI:61717"/>
        <label>1</label>
    </ligand>
</feature>
<protein>
    <submittedName>
        <fullName evidence="8">Cytochrome c4</fullName>
    </submittedName>
</protein>
<dbReference type="InterPro" id="IPR036909">
    <property type="entry name" value="Cyt_c-like_dom_sf"/>
</dbReference>
<proteinExistence type="predicted"/>
<evidence type="ECO:0000256" key="2">
    <source>
        <dbReference type="ARBA" id="ARBA00022723"/>
    </source>
</evidence>
<dbReference type="SUPFAM" id="SSF46626">
    <property type="entry name" value="Cytochrome c"/>
    <property type="match status" value="2"/>
</dbReference>
<comment type="PTM">
    <text evidence="4">Binds 2 heme c groups covalently per subunit.</text>
</comment>
<dbReference type="Pfam" id="PF00034">
    <property type="entry name" value="Cytochrom_C"/>
    <property type="match status" value="2"/>
</dbReference>
<evidence type="ECO:0000256" key="1">
    <source>
        <dbReference type="ARBA" id="ARBA00022617"/>
    </source>
</evidence>
<dbReference type="EMBL" id="SZYH01000001">
    <property type="protein sequence ID" value="TKV69264.1"/>
    <property type="molecule type" value="Genomic_DNA"/>
</dbReference>
<dbReference type="InterPro" id="IPR024167">
    <property type="entry name" value="Cytochrome_c4-like"/>
</dbReference>
<dbReference type="OrthoDB" id="9773456at2"/>
<keyword evidence="2 5" id="KW-0479">Metal-binding</keyword>
<feature type="binding site" description="axial binding residue" evidence="5">
    <location>
        <position position="146"/>
    </location>
    <ligand>
        <name>heme c</name>
        <dbReference type="ChEBI" id="CHEBI:61717"/>
        <label>2</label>
    </ligand>
    <ligandPart>
        <name>Fe</name>
        <dbReference type="ChEBI" id="CHEBI:18248"/>
    </ligandPart>
</feature>
<dbReference type="Proteomes" id="UP000308488">
    <property type="component" value="Unassembled WGS sequence"/>
</dbReference>
<dbReference type="PIRSF" id="PIRSF000005">
    <property type="entry name" value="Cytochrome_c4"/>
    <property type="match status" value="1"/>
</dbReference>
<keyword evidence="3 5" id="KW-0408">Iron</keyword>
<feature type="domain" description="Cytochrome c" evidence="7">
    <location>
        <begin position="26"/>
        <end position="108"/>
    </location>
</feature>
<evidence type="ECO:0000256" key="5">
    <source>
        <dbReference type="PIRSR" id="PIRSR000005-2"/>
    </source>
</evidence>
<dbReference type="Gene3D" id="1.10.760.10">
    <property type="entry name" value="Cytochrome c-like domain"/>
    <property type="match status" value="2"/>
</dbReference>
<dbReference type="InterPro" id="IPR009056">
    <property type="entry name" value="Cyt_c-like_dom"/>
</dbReference>
<evidence type="ECO:0000256" key="6">
    <source>
        <dbReference type="SAM" id="SignalP"/>
    </source>
</evidence>
<evidence type="ECO:0000313" key="8">
    <source>
        <dbReference type="EMBL" id="TKV69264.1"/>
    </source>
</evidence>
<dbReference type="AlphaFoldDB" id="A0A4U6R5Y9"/>
<evidence type="ECO:0000313" key="9">
    <source>
        <dbReference type="Proteomes" id="UP000308488"/>
    </source>
</evidence>
<evidence type="ECO:0000256" key="3">
    <source>
        <dbReference type="ARBA" id="ARBA00023004"/>
    </source>
</evidence>
<dbReference type="RefSeq" id="WP_137436880.1">
    <property type="nucleotide sequence ID" value="NZ_SZYH01000001.1"/>
</dbReference>
<dbReference type="PROSITE" id="PS51007">
    <property type="entry name" value="CYTC"/>
    <property type="match status" value="2"/>
</dbReference>
<dbReference type="GO" id="GO:0009055">
    <property type="term" value="F:electron transfer activity"/>
    <property type="evidence" value="ECO:0007669"/>
    <property type="project" value="InterPro"/>
</dbReference>
<feature type="domain" description="Cytochrome c" evidence="7">
    <location>
        <begin position="121"/>
        <end position="211"/>
    </location>
</feature>
<gene>
    <name evidence="8" type="ORF">FDP08_14730</name>
</gene>
<comment type="caution">
    <text evidence="8">The sequence shown here is derived from an EMBL/GenBank/DDBJ whole genome shotgun (WGS) entry which is preliminary data.</text>
</comment>
<feature type="chain" id="PRO_5020910454" evidence="6">
    <location>
        <begin position="23"/>
        <end position="221"/>
    </location>
</feature>
<accession>A0A4U6R5Y9</accession>